<accession>A0A087M5R0</accession>
<reference evidence="8 9" key="1">
    <citation type="submission" date="2014-08" db="EMBL/GenBank/DDBJ databases">
        <authorList>
            <person name="Hassan Y.I."/>
            <person name="Lepp D."/>
            <person name="Zhou T."/>
        </authorList>
    </citation>
    <scope>NUCLEOTIDE SEQUENCE [LARGE SCALE GENOMIC DNA]</scope>
    <source>
        <strain evidence="8 9">IFO13584</strain>
    </source>
</reference>
<dbReference type="STRING" id="46914.JP75_04405"/>
<dbReference type="InterPro" id="IPR040442">
    <property type="entry name" value="Pyrv_kinase-like_dom_sf"/>
</dbReference>
<sequence length="268" mass="28416">MPEGRLMRSLLYVPADQDRFIAKAHLRGADAVILDLEDSVAEDRKDFARSNLGEAVKSLRQGSGAVAVRINSGVEADVAAALGAGVDLLVFPKANSVAAVDELDTMMRRHGGEEIPVLGTIESPAGVLDAAAICRHPRLQAINLGSEDFALELGGMPDPDVLRVPKLLVHYAAKAAGKRSLGLLRSIADYADMEAIAEAAREARRHGFDGATCVHPSAVPLLNAAFAPSVAEIEWARAVMTTEGTVSLDGKMIDKPLRDRAAAILRQV</sequence>
<proteinExistence type="inferred from homology"/>
<dbReference type="Pfam" id="PF03328">
    <property type="entry name" value="HpcH_HpaI"/>
    <property type="match status" value="1"/>
</dbReference>
<feature type="binding site" evidence="6">
    <location>
        <position position="148"/>
    </location>
    <ligand>
        <name>Mg(2+)</name>
        <dbReference type="ChEBI" id="CHEBI:18420"/>
    </ligand>
</feature>
<evidence type="ECO:0000256" key="2">
    <source>
        <dbReference type="ARBA" id="ARBA00005568"/>
    </source>
</evidence>
<dbReference type="GO" id="GO:0006107">
    <property type="term" value="P:oxaloacetate metabolic process"/>
    <property type="evidence" value="ECO:0007669"/>
    <property type="project" value="TreeGrafter"/>
</dbReference>
<feature type="binding site" evidence="5">
    <location>
        <position position="122"/>
    </location>
    <ligand>
        <name>substrate</name>
    </ligand>
</feature>
<keyword evidence="9" id="KW-1185">Reference proteome</keyword>
<evidence type="ECO:0000259" key="7">
    <source>
        <dbReference type="Pfam" id="PF03328"/>
    </source>
</evidence>
<evidence type="ECO:0000313" key="9">
    <source>
        <dbReference type="Proteomes" id="UP000028981"/>
    </source>
</evidence>
<keyword evidence="3 6" id="KW-0479">Metal-binding</keyword>
<protein>
    <recommendedName>
        <fullName evidence="7">HpcH/HpaI aldolase/citrate lyase domain-containing protein</fullName>
    </recommendedName>
</protein>
<evidence type="ECO:0000256" key="6">
    <source>
        <dbReference type="PIRSR" id="PIRSR015582-2"/>
    </source>
</evidence>
<evidence type="ECO:0000256" key="5">
    <source>
        <dbReference type="PIRSR" id="PIRSR015582-1"/>
    </source>
</evidence>
<dbReference type="SUPFAM" id="SSF51621">
    <property type="entry name" value="Phosphoenolpyruvate/pyruvate domain"/>
    <property type="match status" value="1"/>
</dbReference>
<name>A0A087M5R0_9HYPH</name>
<comment type="similarity">
    <text evidence="2">Belongs to the HpcH/HpaI aldolase family.</text>
</comment>
<evidence type="ECO:0000256" key="3">
    <source>
        <dbReference type="ARBA" id="ARBA00022723"/>
    </source>
</evidence>
<evidence type="ECO:0000256" key="1">
    <source>
        <dbReference type="ARBA" id="ARBA00001946"/>
    </source>
</evidence>
<comment type="cofactor">
    <cofactor evidence="1">
        <name>Mg(2+)</name>
        <dbReference type="ChEBI" id="CHEBI:18420"/>
    </cofactor>
</comment>
<comment type="caution">
    <text evidence="8">The sequence shown here is derived from an EMBL/GenBank/DDBJ whole genome shotgun (WGS) entry which is preliminary data.</text>
</comment>
<dbReference type="AlphaFoldDB" id="A0A087M5R0"/>
<evidence type="ECO:0000256" key="4">
    <source>
        <dbReference type="ARBA" id="ARBA00022842"/>
    </source>
</evidence>
<dbReference type="PANTHER" id="PTHR32308">
    <property type="entry name" value="LYASE BETA SUBUNIT, PUTATIVE (AFU_ORTHOLOGUE AFUA_4G13030)-RELATED"/>
    <property type="match status" value="1"/>
</dbReference>
<feature type="domain" description="HpcH/HpaI aldolase/citrate lyase" evidence="7">
    <location>
        <begin position="8"/>
        <end position="216"/>
    </location>
</feature>
<dbReference type="Gene3D" id="3.20.20.60">
    <property type="entry name" value="Phosphoenolpyruvate-binding domains"/>
    <property type="match status" value="1"/>
</dbReference>
<dbReference type="Proteomes" id="UP000028981">
    <property type="component" value="Unassembled WGS sequence"/>
</dbReference>
<dbReference type="PIRSF" id="PIRSF015582">
    <property type="entry name" value="Cit_lyase_B"/>
    <property type="match status" value="1"/>
</dbReference>
<feature type="binding site" evidence="5">
    <location>
        <position position="69"/>
    </location>
    <ligand>
        <name>substrate</name>
    </ligand>
</feature>
<evidence type="ECO:0000313" key="8">
    <source>
        <dbReference type="EMBL" id="KFL32213.1"/>
    </source>
</evidence>
<dbReference type="GO" id="GO:0000287">
    <property type="term" value="F:magnesium ion binding"/>
    <property type="evidence" value="ECO:0007669"/>
    <property type="project" value="TreeGrafter"/>
</dbReference>
<dbReference type="InterPro" id="IPR005000">
    <property type="entry name" value="Aldolase/citrate-lyase_domain"/>
</dbReference>
<dbReference type="InterPro" id="IPR015813">
    <property type="entry name" value="Pyrv/PenolPyrv_kinase-like_dom"/>
</dbReference>
<feature type="binding site" evidence="6">
    <location>
        <position position="122"/>
    </location>
    <ligand>
        <name>Mg(2+)</name>
        <dbReference type="ChEBI" id="CHEBI:18420"/>
    </ligand>
</feature>
<keyword evidence="4 6" id="KW-0460">Magnesium</keyword>
<gene>
    <name evidence="8" type="ORF">JP75_04405</name>
</gene>
<dbReference type="InterPro" id="IPR011206">
    <property type="entry name" value="Citrate_lyase_beta/mcl1/mcl2"/>
</dbReference>
<dbReference type="GO" id="GO:0003824">
    <property type="term" value="F:catalytic activity"/>
    <property type="evidence" value="ECO:0007669"/>
    <property type="project" value="InterPro"/>
</dbReference>
<dbReference type="PANTHER" id="PTHR32308:SF10">
    <property type="entry name" value="CITRATE LYASE SUBUNIT BETA"/>
    <property type="match status" value="1"/>
</dbReference>
<organism evidence="8 9">
    <name type="scientific">Devosia riboflavina</name>
    <dbReference type="NCBI Taxonomy" id="46914"/>
    <lineage>
        <taxon>Bacteria</taxon>
        <taxon>Pseudomonadati</taxon>
        <taxon>Pseudomonadota</taxon>
        <taxon>Alphaproteobacteria</taxon>
        <taxon>Hyphomicrobiales</taxon>
        <taxon>Devosiaceae</taxon>
        <taxon>Devosia</taxon>
    </lineage>
</organism>
<dbReference type="EMBL" id="JQGC01000003">
    <property type="protein sequence ID" value="KFL32213.1"/>
    <property type="molecule type" value="Genomic_DNA"/>
</dbReference>